<dbReference type="InterPro" id="IPR015940">
    <property type="entry name" value="UBA"/>
</dbReference>
<dbReference type="InterPro" id="IPR009060">
    <property type="entry name" value="UBA-like_sf"/>
</dbReference>
<dbReference type="OMA" id="THAGSHW"/>
<dbReference type="Proteomes" id="UP000023152">
    <property type="component" value="Unassembled WGS sequence"/>
</dbReference>
<dbReference type="GO" id="GO:0005829">
    <property type="term" value="C:cytosol"/>
    <property type="evidence" value="ECO:0007669"/>
    <property type="project" value="TreeGrafter"/>
</dbReference>
<dbReference type="SUPFAM" id="SSF54001">
    <property type="entry name" value="Cysteine proteinases"/>
    <property type="match status" value="1"/>
</dbReference>
<dbReference type="InterPro" id="IPR050164">
    <property type="entry name" value="Peptidase_C19"/>
</dbReference>
<accession>X6NFK6</accession>
<dbReference type="PROSITE" id="PS50030">
    <property type="entry name" value="UBA"/>
    <property type="match status" value="2"/>
</dbReference>
<feature type="region of interest" description="Disordered" evidence="1">
    <location>
        <begin position="345"/>
        <end position="366"/>
    </location>
</feature>
<dbReference type="GO" id="GO:0016579">
    <property type="term" value="P:protein deubiquitination"/>
    <property type="evidence" value="ECO:0007669"/>
    <property type="project" value="InterPro"/>
</dbReference>
<dbReference type="Pfam" id="PF00627">
    <property type="entry name" value="UBA"/>
    <property type="match status" value="1"/>
</dbReference>
<sequence>MKKKKTRYLDNASDILTMAPEKPENDLATQATKLAVGLLTDRYILQLEKNNAHEKERIEKIMQDVHETNTEPTKHRVAFERTCLRPRMWKKLVGAEHGEFSSNRQQDVVEYMQHMFELISRRERVCTRIDKSIPTLTDLFRFQEEERLQCCASQKVRYSTSDHLVLRLPVDMEDAIRKHDPQSNQVSNTLATYTYTCICLYVYGRVLGFWKLGNEQDHLCAKLCDYKGGLICMLTINNEETKNSKTSCNEETMKDVPTSLPIIPFEKCVDRYMQQSTAEDWLSPVTGIRGKAIKSHRLSTFPKYLAIQISRYYLTEQWLPEKHNVEVPVPTELDLECMRAKGAQQDEELMADTTSKEDNDTSLPTPDPTAVNALLSMGMGFTENACKRAALAVSNGSTELAAAWLVEHIGDEDLNDPLPKADTSTSNLVTLDESTVEMLCQNLGFDRESVEVALQHTNGDSGRAADWLFSHMDNLQESISTIKAQQTNKKDTQNSKYTNGIAKYKMFAFISHLGKATSHGHYVVHIKKGSQWYIFNDNYVAKSQEPPFSHGYLYFFERDSQQST</sequence>
<dbReference type="PANTHER" id="PTHR24006:SF664">
    <property type="entry name" value="UBIQUITIN CARBOXYL-TERMINAL HYDROLASE"/>
    <property type="match status" value="1"/>
</dbReference>
<dbReference type="AlphaFoldDB" id="X6NFK6"/>
<dbReference type="InterPro" id="IPR028889">
    <property type="entry name" value="USP"/>
</dbReference>
<protein>
    <submittedName>
        <fullName evidence="4">Uncharacterized protein</fullName>
    </submittedName>
</protein>
<dbReference type="SUPFAM" id="SSF46934">
    <property type="entry name" value="UBA-like"/>
    <property type="match status" value="1"/>
</dbReference>
<dbReference type="Gene3D" id="3.90.70.10">
    <property type="entry name" value="Cysteine proteinases"/>
    <property type="match status" value="2"/>
</dbReference>
<evidence type="ECO:0000259" key="2">
    <source>
        <dbReference type="PROSITE" id="PS50030"/>
    </source>
</evidence>
<dbReference type="PROSITE" id="PS50235">
    <property type="entry name" value="USP_3"/>
    <property type="match status" value="1"/>
</dbReference>
<proteinExistence type="predicted"/>
<evidence type="ECO:0000313" key="5">
    <source>
        <dbReference type="Proteomes" id="UP000023152"/>
    </source>
</evidence>
<evidence type="ECO:0000256" key="1">
    <source>
        <dbReference type="SAM" id="MobiDB-lite"/>
    </source>
</evidence>
<feature type="domain" description="UBA" evidence="2">
    <location>
        <begin position="430"/>
        <end position="471"/>
    </location>
</feature>
<dbReference type="GO" id="GO:0005634">
    <property type="term" value="C:nucleus"/>
    <property type="evidence" value="ECO:0007669"/>
    <property type="project" value="TreeGrafter"/>
</dbReference>
<dbReference type="InterPro" id="IPR001394">
    <property type="entry name" value="Peptidase_C19_UCH"/>
</dbReference>
<dbReference type="Gene3D" id="1.10.8.10">
    <property type="entry name" value="DNA helicase RuvA subunit, C-terminal domain"/>
    <property type="match status" value="2"/>
</dbReference>
<organism evidence="4 5">
    <name type="scientific">Reticulomyxa filosa</name>
    <dbReference type="NCBI Taxonomy" id="46433"/>
    <lineage>
        <taxon>Eukaryota</taxon>
        <taxon>Sar</taxon>
        <taxon>Rhizaria</taxon>
        <taxon>Retaria</taxon>
        <taxon>Foraminifera</taxon>
        <taxon>Monothalamids</taxon>
        <taxon>Reticulomyxidae</taxon>
        <taxon>Reticulomyxa</taxon>
    </lineage>
</organism>
<keyword evidence="5" id="KW-1185">Reference proteome</keyword>
<comment type="caution">
    <text evidence="4">The sequence shown here is derived from an EMBL/GenBank/DDBJ whole genome shotgun (WGS) entry which is preliminary data.</text>
</comment>
<dbReference type="SMART" id="SM00165">
    <property type="entry name" value="UBA"/>
    <property type="match status" value="2"/>
</dbReference>
<feature type="domain" description="UBA" evidence="2">
    <location>
        <begin position="365"/>
        <end position="408"/>
    </location>
</feature>
<dbReference type="PANTHER" id="PTHR24006">
    <property type="entry name" value="UBIQUITIN CARBOXYL-TERMINAL HYDROLASE"/>
    <property type="match status" value="1"/>
</dbReference>
<dbReference type="EMBL" id="ASPP01009421">
    <property type="protein sequence ID" value="ETO24127.1"/>
    <property type="molecule type" value="Genomic_DNA"/>
</dbReference>
<name>X6NFK6_RETFI</name>
<feature type="domain" description="USP" evidence="3">
    <location>
        <begin position="1"/>
        <end position="559"/>
    </location>
</feature>
<reference evidence="4 5" key="1">
    <citation type="journal article" date="2013" name="Curr. Biol.">
        <title>The Genome of the Foraminiferan Reticulomyxa filosa.</title>
        <authorList>
            <person name="Glockner G."/>
            <person name="Hulsmann N."/>
            <person name="Schleicher M."/>
            <person name="Noegel A.A."/>
            <person name="Eichinger L."/>
            <person name="Gallinger C."/>
            <person name="Pawlowski J."/>
            <person name="Sierra R."/>
            <person name="Euteneuer U."/>
            <person name="Pillet L."/>
            <person name="Moustafa A."/>
            <person name="Platzer M."/>
            <person name="Groth M."/>
            <person name="Szafranski K."/>
            <person name="Schliwa M."/>
        </authorList>
    </citation>
    <scope>NUCLEOTIDE SEQUENCE [LARGE SCALE GENOMIC DNA]</scope>
</reference>
<dbReference type="InterPro" id="IPR038765">
    <property type="entry name" value="Papain-like_cys_pep_sf"/>
</dbReference>
<dbReference type="OrthoDB" id="361536at2759"/>
<dbReference type="GO" id="GO:0004843">
    <property type="term" value="F:cysteine-type deubiquitinase activity"/>
    <property type="evidence" value="ECO:0007669"/>
    <property type="project" value="InterPro"/>
</dbReference>
<evidence type="ECO:0000313" key="4">
    <source>
        <dbReference type="EMBL" id="ETO24127.1"/>
    </source>
</evidence>
<dbReference type="Pfam" id="PF00443">
    <property type="entry name" value="UCH"/>
    <property type="match status" value="1"/>
</dbReference>
<evidence type="ECO:0000259" key="3">
    <source>
        <dbReference type="PROSITE" id="PS50235"/>
    </source>
</evidence>
<gene>
    <name evidence="4" type="ORF">RFI_13031</name>
</gene>